<dbReference type="Gene3D" id="3.40.640.10">
    <property type="entry name" value="Type I PLP-dependent aspartate aminotransferase-like (Major domain)"/>
    <property type="match status" value="1"/>
</dbReference>
<keyword evidence="5" id="KW-1185">Reference proteome</keyword>
<dbReference type="InterPro" id="IPR015422">
    <property type="entry name" value="PyrdxlP-dep_Trfase_small"/>
</dbReference>
<dbReference type="RefSeq" id="WP_073090037.1">
    <property type="nucleotide sequence ID" value="NZ_FQWY01000008.1"/>
</dbReference>
<dbReference type="OrthoDB" id="9810913at2"/>
<dbReference type="GO" id="GO:0019180">
    <property type="term" value="F:dTDP-4-amino-4,6-dideoxygalactose transaminase activity"/>
    <property type="evidence" value="ECO:0007669"/>
    <property type="project" value="TreeGrafter"/>
</dbReference>
<dbReference type="InterPro" id="IPR015421">
    <property type="entry name" value="PyrdxlP-dep_Trfase_major"/>
</dbReference>
<dbReference type="Gene3D" id="3.90.1150.10">
    <property type="entry name" value="Aspartate Aminotransferase, domain 1"/>
    <property type="match status" value="1"/>
</dbReference>
<dbReference type="EMBL" id="FQWY01000008">
    <property type="protein sequence ID" value="SHG65582.1"/>
    <property type="molecule type" value="Genomic_DNA"/>
</dbReference>
<dbReference type="GO" id="GO:0000271">
    <property type="term" value="P:polysaccharide biosynthetic process"/>
    <property type="evidence" value="ECO:0007669"/>
    <property type="project" value="TreeGrafter"/>
</dbReference>
<feature type="modified residue" description="N6-(pyridoxal phosphate)lysine" evidence="2">
    <location>
        <position position="182"/>
    </location>
</feature>
<evidence type="ECO:0000313" key="5">
    <source>
        <dbReference type="Proteomes" id="UP000242329"/>
    </source>
</evidence>
<dbReference type="PANTHER" id="PTHR30244">
    <property type="entry name" value="TRANSAMINASE"/>
    <property type="match status" value="1"/>
</dbReference>
<gene>
    <name evidence="4" type="ORF">SAMN02745221_00687</name>
</gene>
<accession>A0A1M5LKD6</accession>
<dbReference type="NCBIfam" id="TIGR02379">
    <property type="entry name" value="ECA_wecE"/>
    <property type="match status" value="1"/>
</dbReference>
<dbReference type="NCBIfam" id="NF008687">
    <property type="entry name" value="PRK11706.1"/>
    <property type="match status" value="1"/>
</dbReference>
<dbReference type="InterPro" id="IPR015424">
    <property type="entry name" value="PyrdxlP-dep_Trfase"/>
</dbReference>
<dbReference type="Proteomes" id="UP000242329">
    <property type="component" value="Unassembled WGS sequence"/>
</dbReference>
<dbReference type="InterPro" id="IPR012749">
    <property type="entry name" value="WecE-like"/>
</dbReference>
<name>A0A1M5LKD6_9FIRM</name>
<sequence>MYIPFNRLYFSGRELACIKDCLKRNSIAGNGYYTGKVQDFMASRFKAEKVFLTTSATSALEMASLLLSLKPGDEVIMPSFTFVSTANAVMLRGAKPVFAEIDPRTLNIDPEDVKEKISPHTRAIIPVHYAGVACDMDSLLAISREYGLFIIEDAAQGVNALYKGRYLGTIGHIGCYSFHGTKNYSCGEGGALLLNGLGKDMLKKAEYIWEKGTNRSSFLRGEIDRYTWMEIGSSYTPSDILAAYLYAQLQDMDMITEKREKIYYNYLNSLREYEKKGLLKLPYLPDYAVSNYHIFYIIFAHKNTRDYVQEKLKQRGIESASHYVPLHLSPMGKRLGYRPGELPLTEKLADGLLRLPLYPDMTAGEQEYVIENLRKVLHELE</sequence>
<evidence type="ECO:0000256" key="1">
    <source>
        <dbReference type="PIRSR" id="PIRSR000390-1"/>
    </source>
</evidence>
<evidence type="ECO:0000313" key="4">
    <source>
        <dbReference type="EMBL" id="SHG65582.1"/>
    </source>
</evidence>
<comment type="similarity">
    <text evidence="3">Belongs to the DegT/DnrJ/EryC1 family.</text>
</comment>
<feature type="active site" description="Proton acceptor" evidence="1">
    <location>
        <position position="182"/>
    </location>
</feature>
<proteinExistence type="inferred from homology"/>
<dbReference type="SUPFAM" id="SSF53383">
    <property type="entry name" value="PLP-dependent transferases"/>
    <property type="match status" value="1"/>
</dbReference>
<dbReference type="GO" id="GO:0030170">
    <property type="term" value="F:pyridoxal phosphate binding"/>
    <property type="evidence" value="ECO:0007669"/>
    <property type="project" value="TreeGrafter"/>
</dbReference>
<dbReference type="AlphaFoldDB" id="A0A1M5LKD6"/>
<protein>
    <submittedName>
        <fullName evidence="4">dTDP-4-amino-4,6-dideoxygalactose transaminase</fullName>
    </submittedName>
</protein>
<dbReference type="Pfam" id="PF01041">
    <property type="entry name" value="DegT_DnrJ_EryC1"/>
    <property type="match status" value="1"/>
</dbReference>
<dbReference type="InterPro" id="IPR000653">
    <property type="entry name" value="DegT/StrS_aminotransferase"/>
</dbReference>
<dbReference type="PIRSF" id="PIRSF000390">
    <property type="entry name" value="PLP_StrS"/>
    <property type="match status" value="1"/>
</dbReference>
<dbReference type="CDD" id="cd00616">
    <property type="entry name" value="AHBA_syn"/>
    <property type="match status" value="1"/>
</dbReference>
<evidence type="ECO:0000256" key="3">
    <source>
        <dbReference type="RuleBase" id="RU004508"/>
    </source>
</evidence>
<reference evidence="5" key="1">
    <citation type="submission" date="2016-11" db="EMBL/GenBank/DDBJ databases">
        <authorList>
            <person name="Varghese N."/>
            <person name="Submissions S."/>
        </authorList>
    </citation>
    <scope>NUCLEOTIDE SEQUENCE [LARGE SCALE GENOMIC DNA]</scope>
    <source>
        <strain evidence="5">DSM 11003</strain>
    </source>
</reference>
<organism evidence="4 5">
    <name type="scientific">Thermosyntropha lipolytica DSM 11003</name>
    <dbReference type="NCBI Taxonomy" id="1123382"/>
    <lineage>
        <taxon>Bacteria</taxon>
        <taxon>Bacillati</taxon>
        <taxon>Bacillota</taxon>
        <taxon>Clostridia</taxon>
        <taxon>Eubacteriales</taxon>
        <taxon>Syntrophomonadaceae</taxon>
        <taxon>Thermosyntropha</taxon>
    </lineage>
</organism>
<dbReference type="STRING" id="1123382.SAMN02745221_00687"/>
<evidence type="ECO:0000256" key="2">
    <source>
        <dbReference type="PIRSR" id="PIRSR000390-2"/>
    </source>
</evidence>
<keyword evidence="2 3" id="KW-0663">Pyridoxal phosphate</keyword>
<dbReference type="PANTHER" id="PTHR30244:SF34">
    <property type="entry name" value="DTDP-4-AMINO-4,6-DIDEOXYGALACTOSE TRANSAMINASE"/>
    <property type="match status" value="1"/>
</dbReference>